<dbReference type="KEGG" id="epa:110235706"/>
<dbReference type="Proteomes" id="UP000887567">
    <property type="component" value="Unplaced"/>
</dbReference>
<name>A0A913X0N6_EXADI</name>
<sequence>MSDERQEVILLAASDIGNSDISSTVASSCTPAANSAVLTKLITASNTSGTSASNTFILYIPAFRKIEPKPGVELKNSGEEEEKEIIDKDAKSSAGRFLAINATKRGVKTCPVCQKKIGYRAKQCKHCSPSKIRHPRRARPSISIKPIESKTVELLARHVVCSSSDTTQEDVQERTSGSLMPSGVAKLVANQAIQEHIVTNQEEQQLETMVPSLDQETSQEFEGVEMAKEQEEHSLLNNASQVNEPLEHHQRIGNTVGEILNCPEKIVIDDSEIVSNVTEVTTTSSECVEKLAEGTSQTESQEAINTVFISSKMSENTDSQTLANTSGRYSLQELICGLLAQNQGVNLHQSESRVCEENTSVVGLQTDSVESTEDAQGRNTEPMKEKMAENSYDANSVALFLGEMAQRNNGKKRKVPVSKALDAEPKVVALLPGTNPKCILVTGSEHKPAKFRKIQPKDSSIQEENINACEDEKESSKDFSNEAKGDCQYRIMNGNATRRGVMLCSKCNKMIGCRSKICKHCKHRLDESPARQATNKIIKQAVKLCLPTDLGVQIFSVRKCKTGPELRCFVQFDCKESSDASNADKSSKYSCDYPLCITAKELGDKMSTFMCEHAKVCCTTVNILKAKIPTLDLQKLTSMEFGSNMKEPVQKLHSQCLSKNVPLVQYVSCRTLAVVEHINTDSIDPLGTDIISFAHVRFENVKGQGCFQRQVFCSGRSCMAWNFLSNDTNATAIKACSCVHYAAALWAIASDASLHKDMGEYLDAFVAQAKKGNS</sequence>
<dbReference type="OrthoDB" id="6506929at2759"/>
<evidence type="ECO:0000313" key="2">
    <source>
        <dbReference type="Proteomes" id="UP000887567"/>
    </source>
</evidence>
<dbReference type="InterPro" id="IPR026049">
    <property type="entry name" value="C2orf42"/>
</dbReference>
<dbReference type="OMA" id="NINACED"/>
<dbReference type="AlphaFoldDB" id="A0A913X0N6"/>
<organism evidence="1 2">
    <name type="scientific">Exaiptasia diaphana</name>
    <name type="common">Tropical sea anemone</name>
    <name type="synonym">Aiptasia pulchella</name>
    <dbReference type="NCBI Taxonomy" id="2652724"/>
    <lineage>
        <taxon>Eukaryota</taxon>
        <taxon>Metazoa</taxon>
        <taxon>Cnidaria</taxon>
        <taxon>Anthozoa</taxon>
        <taxon>Hexacorallia</taxon>
        <taxon>Actiniaria</taxon>
        <taxon>Aiptasiidae</taxon>
        <taxon>Exaiptasia</taxon>
    </lineage>
</organism>
<dbReference type="GeneID" id="110235706"/>
<accession>A0A913X0N6</accession>
<dbReference type="PANTHER" id="PTHR13518:SF1">
    <property type="entry name" value="C2ORF42 HOMOLOG"/>
    <property type="match status" value="1"/>
</dbReference>
<dbReference type="GO" id="GO:0005634">
    <property type="term" value="C:nucleus"/>
    <property type="evidence" value="ECO:0007669"/>
    <property type="project" value="TreeGrafter"/>
</dbReference>
<evidence type="ECO:0000313" key="1">
    <source>
        <dbReference type="EnsemblMetazoa" id="XP_020896847.1"/>
    </source>
</evidence>
<protein>
    <submittedName>
        <fullName evidence="1">Uncharacterized protein</fullName>
    </submittedName>
</protein>
<dbReference type="RefSeq" id="XP_020896847.1">
    <property type="nucleotide sequence ID" value="XM_021041188.2"/>
</dbReference>
<dbReference type="PANTHER" id="PTHR13518">
    <property type="entry name" value="PUTATIVE TREBLE-CLEF ZINC-FINGER C2ORF42 FAMILY MEMBER"/>
    <property type="match status" value="1"/>
</dbReference>
<keyword evidence="2" id="KW-1185">Reference proteome</keyword>
<dbReference type="EnsemblMetazoa" id="XM_021041188.2">
    <property type="protein sequence ID" value="XP_020896847.1"/>
    <property type="gene ID" value="LOC110235706"/>
</dbReference>
<reference evidence="1" key="1">
    <citation type="submission" date="2022-11" db="UniProtKB">
        <authorList>
            <consortium name="EnsemblMetazoa"/>
        </authorList>
    </citation>
    <scope>IDENTIFICATION</scope>
</reference>
<proteinExistence type="predicted"/>